<organism evidence="1 2">
    <name type="scientific">Bauhinia variegata</name>
    <name type="common">Purple orchid tree</name>
    <name type="synonym">Phanera variegata</name>
    <dbReference type="NCBI Taxonomy" id="167791"/>
    <lineage>
        <taxon>Eukaryota</taxon>
        <taxon>Viridiplantae</taxon>
        <taxon>Streptophyta</taxon>
        <taxon>Embryophyta</taxon>
        <taxon>Tracheophyta</taxon>
        <taxon>Spermatophyta</taxon>
        <taxon>Magnoliopsida</taxon>
        <taxon>eudicotyledons</taxon>
        <taxon>Gunneridae</taxon>
        <taxon>Pentapetalae</taxon>
        <taxon>rosids</taxon>
        <taxon>fabids</taxon>
        <taxon>Fabales</taxon>
        <taxon>Fabaceae</taxon>
        <taxon>Cercidoideae</taxon>
        <taxon>Cercideae</taxon>
        <taxon>Bauhiniinae</taxon>
        <taxon>Bauhinia</taxon>
    </lineage>
</organism>
<comment type="caution">
    <text evidence="1">The sequence shown here is derived from an EMBL/GenBank/DDBJ whole genome shotgun (WGS) entry which is preliminary data.</text>
</comment>
<protein>
    <submittedName>
        <fullName evidence="1">Uncharacterized protein</fullName>
    </submittedName>
</protein>
<sequence length="83" mass="9616">MSHRIYCKRDWKKDARRAHALKIQQVQTPTGEHEAKCLASGIKAEPDRETQTSFSFGEVNIEPPPRVVLSRRDWKAEARKKKS</sequence>
<evidence type="ECO:0000313" key="2">
    <source>
        <dbReference type="Proteomes" id="UP000828941"/>
    </source>
</evidence>
<evidence type="ECO:0000313" key="1">
    <source>
        <dbReference type="EMBL" id="KAI4314474.1"/>
    </source>
</evidence>
<reference evidence="1 2" key="1">
    <citation type="journal article" date="2022" name="DNA Res.">
        <title>Chromosomal-level genome assembly of the orchid tree Bauhinia variegata (Leguminosae; Cercidoideae) supports the allotetraploid origin hypothesis of Bauhinia.</title>
        <authorList>
            <person name="Zhong Y."/>
            <person name="Chen Y."/>
            <person name="Zheng D."/>
            <person name="Pang J."/>
            <person name="Liu Y."/>
            <person name="Luo S."/>
            <person name="Meng S."/>
            <person name="Qian L."/>
            <person name="Wei D."/>
            <person name="Dai S."/>
            <person name="Zhou R."/>
        </authorList>
    </citation>
    <scope>NUCLEOTIDE SEQUENCE [LARGE SCALE GENOMIC DNA]</scope>
    <source>
        <strain evidence="1">BV-YZ2020</strain>
    </source>
</reference>
<accession>A0ACB9LTF3</accession>
<proteinExistence type="predicted"/>
<dbReference type="EMBL" id="CM039436">
    <property type="protein sequence ID" value="KAI4314474.1"/>
    <property type="molecule type" value="Genomic_DNA"/>
</dbReference>
<dbReference type="Proteomes" id="UP000828941">
    <property type="component" value="Chromosome 11"/>
</dbReference>
<name>A0ACB9LTF3_BAUVA</name>
<gene>
    <name evidence="1" type="ORF">L6164_027379</name>
</gene>
<keyword evidence="2" id="KW-1185">Reference proteome</keyword>